<dbReference type="Proteomes" id="UP001626550">
    <property type="component" value="Unassembled WGS sequence"/>
</dbReference>
<proteinExistence type="predicted"/>
<dbReference type="SUPFAM" id="SSF57567">
    <property type="entry name" value="Serine protease inhibitors"/>
    <property type="match status" value="1"/>
</dbReference>
<comment type="caution">
    <text evidence="1">The sequence shown here is derived from an EMBL/GenBank/DDBJ whole genome shotgun (WGS) entry which is preliminary data.</text>
</comment>
<gene>
    <name evidence="1" type="ORF">Ciccas_002574</name>
</gene>
<dbReference type="PROSITE" id="PS50092">
    <property type="entry name" value="TSP1"/>
    <property type="match status" value="1"/>
</dbReference>
<dbReference type="InterPro" id="IPR036084">
    <property type="entry name" value="Ser_inhib-like_sf"/>
</dbReference>
<accession>A0ABD2QGU6</accession>
<dbReference type="InterPro" id="IPR036383">
    <property type="entry name" value="TSP1_rpt_sf"/>
</dbReference>
<dbReference type="AlphaFoldDB" id="A0ABD2QGU6"/>
<name>A0ABD2QGU6_9PLAT</name>
<dbReference type="EMBL" id="JBJKFK010000206">
    <property type="protein sequence ID" value="KAL3318765.1"/>
    <property type="molecule type" value="Genomic_DNA"/>
</dbReference>
<dbReference type="Gene3D" id="2.20.100.10">
    <property type="entry name" value="Thrombospondin type-1 (TSP1) repeat"/>
    <property type="match status" value="1"/>
</dbReference>
<organism evidence="1 2">
    <name type="scientific">Cichlidogyrus casuarinus</name>
    <dbReference type="NCBI Taxonomy" id="1844966"/>
    <lineage>
        <taxon>Eukaryota</taxon>
        <taxon>Metazoa</taxon>
        <taxon>Spiralia</taxon>
        <taxon>Lophotrochozoa</taxon>
        <taxon>Platyhelminthes</taxon>
        <taxon>Monogenea</taxon>
        <taxon>Monopisthocotylea</taxon>
        <taxon>Dactylogyridea</taxon>
        <taxon>Ancyrocephalidae</taxon>
        <taxon>Cichlidogyrus</taxon>
    </lineage>
</organism>
<keyword evidence="2" id="KW-1185">Reference proteome</keyword>
<dbReference type="CDD" id="cd19941">
    <property type="entry name" value="TIL"/>
    <property type="match status" value="1"/>
</dbReference>
<protein>
    <submittedName>
        <fullName evidence="1">Uncharacterized protein</fullName>
    </submittedName>
</protein>
<evidence type="ECO:0000313" key="2">
    <source>
        <dbReference type="Proteomes" id="UP001626550"/>
    </source>
</evidence>
<dbReference type="Gene3D" id="2.10.25.10">
    <property type="entry name" value="Laminin"/>
    <property type="match status" value="1"/>
</dbReference>
<dbReference type="SUPFAM" id="SSF82895">
    <property type="entry name" value="TSP-1 type 1 repeat"/>
    <property type="match status" value="1"/>
</dbReference>
<sequence>MVGCKVCECTKGQWVCSRDNCNKDCKWSDWMPVTDCDAECGQGTQLLQRHHAEESTEGGLACDGPATKNVTCFGPVKCCDEHVEFVESTSCELTCRQLRQESKRADSCEPNKCRCASGYVRDEESGQCILEADCLSCQGNNATMIANGDSIKDEGCFVSTCHRGLLVRRPLNLDEIGPCCVNNAHAYDSAPWIVEKKPQVNQAGQCCFKALMPTCGVVVQKLHSVQLDSGLMCYFNETVADMLAFRVCTGACAPKQSYLAPKQVASLNQVMVQVRNEEMAAPLSVSSFLVEPTCSSCCRPTAQTVVSWKDPLGVECTLDDGKVERVLPQIASAIGCQCS</sequence>
<reference evidence="1 2" key="1">
    <citation type="submission" date="2024-11" db="EMBL/GenBank/DDBJ databases">
        <title>Adaptive evolution of stress response genes in parasites aligns with host niche diversity.</title>
        <authorList>
            <person name="Hahn C."/>
            <person name="Resl P."/>
        </authorList>
    </citation>
    <scope>NUCLEOTIDE SEQUENCE [LARGE SCALE GENOMIC DNA]</scope>
    <source>
        <strain evidence="1">EGGRZ-B1_66</strain>
        <tissue evidence="1">Body</tissue>
    </source>
</reference>
<evidence type="ECO:0000313" key="1">
    <source>
        <dbReference type="EMBL" id="KAL3318765.1"/>
    </source>
</evidence>
<dbReference type="InterPro" id="IPR000884">
    <property type="entry name" value="TSP1_rpt"/>
</dbReference>